<feature type="chain" id="PRO_5035293781" evidence="1">
    <location>
        <begin position="35"/>
        <end position="1004"/>
    </location>
</feature>
<feature type="signal peptide" evidence="1">
    <location>
        <begin position="1"/>
        <end position="34"/>
    </location>
</feature>
<keyword evidence="1" id="KW-0732">Signal</keyword>
<reference evidence="3" key="1">
    <citation type="submission" date="2021-02" db="EMBL/GenBank/DDBJ databases">
        <title>Natronogracilivirga saccharolytica gen. nov. sp. nov. a new anaerobic, haloalkiliphilic carbohydrate-fermenting bacterium from soda lake and proposing of Cyclonatronumiaceae fam. nov. in the phylum Balneolaeota.</title>
        <authorList>
            <person name="Zhilina T.N."/>
            <person name="Sorokin D.Y."/>
            <person name="Zavarzina D.G."/>
            <person name="Toshchakov S.V."/>
            <person name="Kublanov I.V."/>
        </authorList>
    </citation>
    <scope>NUCLEOTIDE SEQUENCE</scope>
    <source>
        <strain evidence="3">Z-1702</strain>
    </source>
</reference>
<gene>
    <name evidence="3" type="ORF">NATSA_00885</name>
</gene>
<sequence length="1004" mass="110471">MNTVYRSIKRSFRSLAALLALTLLCSWSLNTAQAQVELSDAEWKIGFEEEDWVTADNTMRGGSLNPVTGNLLVVSRTGGPAIYVVDADDGSVTGELDMEGVSGGDFPINLIKVASDGVIYAANLSVPGSNYRLYRWADEDSEPTLAFEGNPNSTRMGDSFGMYEDDDKVVLMASGTGNDAIFTLTRDKQDDTYTDGLIEDIPAGYARGGFASVDGQDQVWINGYGTPLTLVDLESGDVLLEVPETAIPYQTMEVSFAQIGDRSIAALFPTDTEPEGQYVAIYDVTDAENIAKIGRTAQLGDEENLNGVGSIELDADNQMLYVVGTNNAVAKFDITPALEAVTVVLNFNAATVPDTLRAEDVVQVRGDYSPAGLTWGADSPVLAENIGGDYWQATISGAPGDTIIFKFWTGFSLDPEEPTANGGWEGGDDRMFVIPDDQTGIIASDLLFYNQVELFEEKADSIGIYFRVNIGAQVQQGQFNTDEDRVGVRGQPPLDWDETLFFLNKESRMEGSDNIFYSGVFYAAEDIIEQEGGFDFKFVTDIDGIGWEDGDDRPVRFGEIADTTLQYGFFSGEKPSPDEVELIEADIQFAVNVNVLSNLGIFDDAIDGVELRGNFNSWAGGDELTFNPTLDRYQITRDYSGGDLVSVGQRYAYKYFILWDESREDSESPNYIPGLDAEGAGWEEPGTTGGSDRIYFVTEDAEQTTYPDDPGYDYFNDLPGASVILQEFIEGEPETWPITFRIDMTRATEIPDAEDRFVPGEDSVFIAFEEQIFAFSQGFGTGPGSVEDASNIERNENYLLEDVDGDGIYEITVDAQLPSVNSFGFIIGYGQPNIGEGTITWNGGGFGSGRRYYQFAMPTQVVDFDGILVSYWPAEPDLDVLTWYGGENFNDEGLTVEAAPDYRALLTSSEDARIDTPVTYNLRQNYPNPFNPTTNIEFTIPESHDVRLEVYNILGRRVATLVNTYKNAGTHTVQFDASRLASGMYIYRLQAGDFVQQRQMMLVK</sequence>
<dbReference type="NCBIfam" id="TIGR04183">
    <property type="entry name" value="Por_Secre_tail"/>
    <property type="match status" value="1"/>
</dbReference>
<evidence type="ECO:0000256" key="1">
    <source>
        <dbReference type="SAM" id="SignalP"/>
    </source>
</evidence>
<evidence type="ECO:0000313" key="4">
    <source>
        <dbReference type="Proteomes" id="UP000673975"/>
    </source>
</evidence>
<dbReference type="RefSeq" id="WP_210509484.1">
    <property type="nucleotide sequence ID" value="NZ_JAFIDN010000001.1"/>
</dbReference>
<evidence type="ECO:0000259" key="2">
    <source>
        <dbReference type="Pfam" id="PF18962"/>
    </source>
</evidence>
<dbReference type="Gene3D" id="2.60.40.4070">
    <property type="match status" value="1"/>
</dbReference>
<dbReference type="Proteomes" id="UP000673975">
    <property type="component" value="Unassembled WGS sequence"/>
</dbReference>
<dbReference type="InterPro" id="IPR011047">
    <property type="entry name" value="Quinoprotein_ADH-like_sf"/>
</dbReference>
<evidence type="ECO:0000313" key="3">
    <source>
        <dbReference type="EMBL" id="MBP3191208.1"/>
    </source>
</evidence>
<organism evidence="3 4">
    <name type="scientific">Natronogracilivirga saccharolytica</name>
    <dbReference type="NCBI Taxonomy" id="2812953"/>
    <lineage>
        <taxon>Bacteria</taxon>
        <taxon>Pseudomonadati</taxon>
        <taxon>Balneolota</taxon>
        <taxon>Balneolia</taxon>
        <taxon>Balneolales</taxon>
        <taxon>Cyclonatronaceae</taxon>
        <taxon>Natronogracilivirga</taxon>
    </lineage>
</organism>
<comment type="caution">
    <text evidence="3">The sequence shown here is derived from an EMBL/GenBank/DDBJ whole genome shotgun (WGS) entry which is preliminary data.</text>
</comment>
<dbReference type="SUPFAM" id="SSF50998">
    <property type="entry name" value="Quinoprotein alcohol dehydrogenase-like"/>
    <property type="match status" value="1"/>
</dbReference>
<dbReference type="EMBL" id="JAFIDN010000001">
    <property type="protein sequence ID" value="MBP3191208.1"/>
    <property type="molecule type" value="Genomic_DNA"/>
</dbReference>
<dbReference type="Pfam" id="PF18962">
    <property type="entry name" value="Por_Secre_tail"/>
    <property type="match status" value="1"/>
</dbReference>
<dbReference type="AlphaFoldDB" id="A0A8J7RJA0"/>
<name>A0A8J7RJA0_9BACT</name>
<accession>A0A8J7RJA0</accession>
<dbReference type="InterPro" id="IPR026444">
    <property type="entry name" value="Secre_tail"/>
</dbReference>
<feature type="domain" description="Secretion system C-terminal sorting" evidence="2">
    <location>
        <begin position="926"/>
        <end position="994"/>
    </location>
</feature>
<keyword evidence="4" id="KW-1185">Reference proteome</keyword>
<protein>
    <submittedName>
        <fullName evidence="3">DUF4623 domain-containing protein</fullName>
    </submittedName>
</protein>
<proteinExistence type="predicted"/>